<dbReference type="EMBL" id="FMAU01000001">
    <property type="protein sequence ID" value="SCB83318.1"/>
    <property type="molecule type" value="Genomic_DNA"/>
</dbReference>
<evidence type="ECO:0008006" key="3">
    <source>
        <dbReference type="Google" id="ProtNLM"/>
    </source>
</evidence>
<sequence>MDRRQAVDKVDELIDTYCRDCLLKAFFRKESGKARAHRFCIKECTVGEQIKHYGEKLQ</sequence>
<evidence type="ECO:0000313" key="1">
    <source>
        <dbReference type="EMBL" id="SCB83318.1"/>
    </source>
</evidence>
<dbReference type="InterPro" id="IPR019718">
    <property type="entry name" value="DUF2602"/>
</dbReference>
<proteinExistence type="predicted"/>
<organism evidence="1 2">
    <name type="scientific">[Bacillus] enclensis</name>
    <dbReference type="NCBI Taxonomy" id="1402860"/>
    <lineage>
        <taxon>Bacteria</taxon>
        <taxon>Bacillati</taxon>
        <taxon>Bacillota</taxon>
        <taxon>Bacilli</taxon>
        <taxon>Bacillales</taxon>
        <taxon>Bacillaceae</taxon>
        <taxon>Rossellomorea</taxon>
    </lineage>
</organism>
<keyword evidence="2" id="KW-1185">Reference proteome</keyword>
<dbReference type="Proteomes" id="UP000181997">
    <property type="component" value="Unassembled WGS sequence"/>
</dbReference>
<reference evidence="2" key="1">
    <citation type="submission" date="2016-08" db="EMBL/GenBank/DDBJ databases">
        <authorList>
            <person name="Varghese N."/>
            <person name="Submissions Spin"/>
        </authorList>
    </citation>
    <scope>NUCLEOTIDE SEQUENCE [LARGE SCALE GENOMIC DNA]</scope>
    <source>
        <strain evidence="2">SGD-1123</strain>
    </source>
</reference>
<protein>
    <recommendedName>
        <fullName evidence="3">Zinc-finger domain-containing protein</fullName>
    </recommendedName>
</protein>
<dbReference type="RefSeq" id="WP_064563964.1">
    <property type="nucleotide sequence ID" value="NZ_FMAU01000001.1"/>
</dbReference>
<dbReference type="AlphaFoldDB" id="A0A1C3ZLV7"/>
<name>A0A1C3ZLV7_9BACI</name>
<accession>A0A1C3ZLV7</accession>
<evidence type="ECO:0000313" key="2">
    <source>
        <dbReference type="Proteomes" id="UP000181997"/>
    </source>
</evidence>
<gene>
    <name evidence="1" type="ORF">GA0061094_0813</name>
</gene>
<dbReference type="Pfam" id="PF10782">
    <property type="entry name" value="zf-C2HCIx2C"/>
    <property type="match status" value="1"/>
</dbReference>
<dbReference type="OrthoDB" id="2454446at2"/>